<protein>
    <recommendedName>
        <fullName evidence="4">Secreted protein</fullName>
    </recommendedName>
</protein>
<evidence type="ECO:0000256" key="1">
    <source>
        <dbReference type="SAM" id="SignalP"/>
    </source>
</evidence>
<feature type="signal peptide" evidence="1">
    <location>
        <begin position="1"/>
        <end position="25"/>
    </location>
</feature>
<dbReference type="EMBL" id="LR828258">
    <property type="protein sequence ID" value="CAD0363924.1"/>
    <property type="molecule type" value="Genomic_DNA"/>
</dbReference>
<organism evidence="2 3">
    <name type="scientific">Xanthomonas hortorum pv. vitians</name>
    <dbReference type="NCBI Taxonomy" id="83224"/>
    <lineage>
        <taxon>Bacteria</taxon>
        <taxon>Pseudomonadati</taxon>
        <taxon>Pseudomonadota</taxon>
        <taxon>Gammaproteobacteria</taxon>
        <taxon>Lysobacterales</taxon>
        <taxon>Lysobacteraceae</taxon>
        <taxon>Xanthomonas</taxon>
    </lineage>
</organism>
<evidence type="ECO:0008006" key="4">
    <source>
        <dbReference type="Google" id="ProtNLM"/>
    </source>
</evidence>
<reference evidence="2 3" key="1">
    <citation type="submission" date="2020-07" db="EMBL/GenBank/DDBJ databases">
        <authorList>
            <person name="Pothier F. J."/>
        </authorList>
    </citation>
    <scope>NUCLEOTIDE SEQUENCE [LARGE SCALE GENOMIC DNA]</scope>
    <source>
        <strain evidence="2 3">CFBP 498</strain>
        <plasmid evidence="2 3">CFBP498_p224</plasmid>
    </source>
</reference>
<evidence type="ECO:0000313" key="2">
    <source>
        <dbReference type="EMBL" id="CAD0363924.1"/>
    </source>
</evidence>
<dbReference type="EMBL" id="LR828258">
    <property type="protein sequence ID" value="CAD0363922.1"/>
    <property type="molecule type" value="Genomic_DNA"/>
</dbReference>
<name>A0A6V7FJG7_9XANT</name>
<geneLocation type="plasmid" evidence="2 3">
    <name>CFBP498_p224</name>
</geneLocation>
<dbReference type="RefSeq" id="WP_152666375.1">
    <property type="nucleotide sequence ID" value="NZ_LR828258.1"/>
</dbReference>
<dbReference type="AlphaFoldDB" id="A0A6V7FJG7"/>
<dbReference type="Proteomes" id="UP000515406">
    <property type="component" value="Plasmid CFBP498_p224"/>
</dbReference>
<gene>
    <name evidence="2" type="ORF">CFBP498_49790</name>
</gene>
<evidence type="ECO:0000313" key="3">
    <source>
        <dbReference type="Proteomes" id="UP000515406"/>
    </source>
</evidence>
<keyword evidence="3" id="KW-1185">Reference proteome</keyword>
<keyword evidence="2" id="KW-0614">Plasmid</keyword>
<sequence>MRYFKPAAKVAISIIALTLMQNASACCPDVGHSPNTAATGLGTSRPAAADLSAVGSVKVYAFERDGIRYLQVNGSTGIVRTAIGWIDSVVWVMPIGVDADRTKILAPGTMPTGLIVYQGERMTVFLLPDNNWVVVPK</sequence>
<accession>A0A6V7FJG7</accession>
<feature type="chain" id="PRO_5044656021" description="Secreted protein" evidence="1">
    <location>
        <begin position="26"/>
        <end position="137"/>
    </location>
</feature>
<proteinExistence type="predicted"/>
<keyword evidence="1" id="KW-0732">Signal</keyword>